<proteinExistence type="predicted"/>
<sequence length="111" mass="13717">MKKQKRKRKGYLLFRVEDGHKVWLYEELRKYELNSEGGRKMNNPRKAFQMFMKHQLDWATEEGMLDLSDDDIEKIIFFAEDDYDFHRDFIEFIKDYLYWNGEEIGLEDDEF</sequence>
<dbReference type="EMBL" id="JACIDE010000010">
    <property type="protein sequence ID" value="MBB4074082.1"/>
    <property type="molecule type" value="Genomic_DNA"/>
</dbReference>
<accession>A0A840DRC9</accession>
<protein>
    <submittedName>
        <fullName evidence="1">Uncharacterized protein</fullName>
    </submittedName>
</protein>
<evidence type="ECO:0000313" key="2">
    <source>
        <dbReference type="Proteomes" id="UP000559598"/>
    </source>
</evidence>
<dbReference type="Proteomes" id="UP000559598">
    <property type="component" value="Unassembled WGS sequence"/>
</dbReference>
<dbReference type="AlphaFoldDB" id="A0A840DRC9"/>
<comment type="caution">
    <text evidence="1">The sequence shown here is derived from an EMBL/GenBank/DDBJ whole genome shotgun (WGS) entry which is preliminary data.</text>
</comment>
<evidence type="ECO:0000313" key="1">
    <source>
        <dbReference type="EMBL" id="MBB4074082.1"/>
    </source>
</evidence>
<reference evidence="1 2" key="1">
    <citation type="submission" date="2020-08" db="EMBL/GenBank/DDBJ databases">
        <title>Genomic Encyclopedia of Type Strains, Phase IV (KMG-IV): sequencing the most valuable type-strain genomes for metagenomic binning, comparative biology and taxonomic classification.</title>
        <authorList>
            <person name="Goeker M."/>
        </authorList>
    </citation>
    <scope>NUCLEOTIDE SEQUENCE [LARGE SCALE GENOMIC DNA]</scope>
    <source>
        <strain evidence="1 2">DSM 17075</strain>
    </source>
</reference>
<organism evidence="1 2">
    <name type="scientific">Anoxybacteroides voinovskiense</name>
    <dbReference type="NCBI Taxonomy" id="230470"/>
    <lineage>
        <taxon>Bacteria</taxon>
        <taxon>Bacillati</taxon>
        <taxon>Bacillota</taxon>
        <taxon>Bacilli</taxon>
        <taxon>Bacillales</taxon>
        <taxon>Anoxybacillaceae</taxon>
        <taxon>Anoxybacteroides</taxon>
    </lineage>
</organism>
<dbReference type="RefSeq" id="WP_183184402.1">
    <property type="nucleotide sequence ID" value="NZ_BMNP01000010.1"/>
</dbReference>
<keyword evidence="2" id="KW-1185">Reference proteome</keyword>
<name>A0A840DRC9_9BACL</name>
<gene>
    <name evidence="1" type="ORF">GGR02_001847</name>
</gene>